<evidence type="ECO:0000313" key="2">
    <source>
        <dbReference type="Proteomes" id="UP001054889"/>
    </source>
</evidence>
<dbReference type="AlphaFoldDB" id="A0AAV5D768"/>
<accession>A0AAV5D768</accession>
<keyword evidence="2" id="KW-1185">Reference proteome</keyword>
<protein>
    <submittedName>
        <fullName evidence="1">Uncharacterized protein</fullName>
    </submittedName>
</protein>
<sequence>METLFWEDRWLHGHRIVDIAPRLHAVVAKRVAKKRTTAEAVNDFLWLLDARAAHSVRELNEFLALWDILWDYALLPRDEDRHYWRLCSSGQYSASSAYSHLFLGATLFGPWECTWKSWAP</sequence>
<evidence type="ECO:0000313" key="1">
    <source>
        <dbReference type="EMBL" id="GJN06824.1"/>
    </source>
</evidence>
<comment type="caution">
    <text evidence="1">The sequence shown here is derived from an EMBL/GenBank/DDBJ whole genome shotgun (WGS) entry which is preliminary data.</text>
</comment>
<reference evidence="1" key="1">
    <citation type="journal article" date="2018" name="DNA Res.">
        <title>Multiple hybrid de novo genome assembly of finger millet, an orphan allotetraploid crop.</title>
        <authorList>
            <person name="Hatakeyama M."/>
            <person name="Aluri S."/>
            <person name="Balachadran M.T."/>
            <person name="Sivarajan S.R."/>
            <person name="Patrignani A."/>
            <person name="Gruter S."/>
            <person name="Poveda L."/>
            <person name="Shimizu-Inatsugi R."/>
            <person name="Baeten J."/>
            <person name="Francoijs K.J."/>
            <person name="Nataraja K.N."/>
            <person name="Reddy Y.A.N."/>
            <person name="Phadnis S."/>
            <person name="Ravikumar R.L."/>
            <person name="Schlapbach R."/>
            <person name="Sreeman S.M."/>
            <person name="Shimizu K.K."/>
        </authorList>
    </citation>
    <scope>NUCLEOTIDE SEQUENCE</scope>
</reference>
<proteinExistence type="predicted"/>
<reference evidence="1" key="2">
    <citation type="submission" date="2021-12" db="EMBL/GenBank/DDBJ databases">
        <title>Resequencing data analysis of finger millet.</title>
        <authorList>
            <person name="Hatakeyama M."/>
            <person name="Aluri S."/>
            <person name="Balachadran M.T."/>
            <person name="Sivarajan S.R."/>
            <person name="Poveda L."/>
            <person name="Shimizu-Inatsugi R."/>
            <person name="Schlapbach R."/>
            <person name="Sreeman S.M."/>
            <person name="Shimizu K.K."/>
        </authorList>
    </citation>
    <scope>NUCLEOTIDE SEQUENCE</scope>
</reference>
<name>A0AAV5D768_ELECO</name>
<gene>
    <name evidence="1" type="primary">ga24592</name>
    <name evidence="1" type="ORF">PR202_ga24592</name>
</gene>
<organism evidence="1 2">
    <name type="scientific">Eleusine coracana subsp. coracana</name>
    <dbReference type="NCBI Taxonomy" id="191504"/>
    <lineage>
        <taxon>Eukaryota</taxon>
        <taxon>Viridiplantae</taxon>
        <taxon>Streptophyta</taxon>
        <taxon>Embryophyta</taxon>
        <taxon>Tracheophyta</taxon>
        <taxon>Spermatophyta</taxon>
        <taxon>Magnoliopsida</taxon>
        <taxon>Liliopsida</taxon>
        <taxon>Poales</taxon>
        <taxon>Poaceae</taxon>
        <taxon>PACMAD clade</taxon>
        <taxon>Chloridoideae</taxon>
        <taxon>Cynodonteae</taxon>
        <taxon>Eleusininae</taxon>
        <taxon>Eleusine</taxon>
    </lineage>
</organism>
<dbReference type="EMBL" id="BQKI01000013">
    <property type="protein sequence ID" value="GJN06824.1"/>
    <property type="molecule type" value="Genomic_DNA"/>
</dbReference>
<dbReference type="Proteomes" id="UP001054889">
    <property type="component" value="Unassembled WGS sequence"/>
</dbReference>